<dbReference type="Gene3D" id="3.40.1090.10">
    <property type="entry name" value="Cytosolic phospholipase A2 catalytic domain"/>
    <property type="match status" value="2"/>
</dbReference>
<dbReference type="RefSeq" id="WP_215784562.1">
    <property type="nucleotide sequence ID" value="NZ_JAHKKG010000001.1"/>
</dbReference>
<dbReference type="InterPro" id="IPR024282">
    <property type="entry name" value="DUF3376"/>
</dbReference>
<feature type="short sequence motif" description="DGA/G" evidence="2">
    <location>
        <begin position="263"/>
        <end position="265"/>
    </location>
</feature>
<keyword evidence="6" id="KW-1185">Reference proteome</keyword>
<feature type="transmembrane region" description="Helical" evidence="3">
    <location>
        <begin position="917"/>
        <end position="937"/>
    </location>
</feature>
<name>A0ABS5YGW3_9ACTN</name>
<dbReference type="InterPro" id="IPR002641">
    <property type="entry name" value="PNPLA_dom"/>
</dbReference>
<evidence type="ECO:0000256" key="2">
    <source>
        <dbReference type="PROSITE-ProRule" id="PRU01161"/>
    </source>
</evidence>
<evidence type="ECO:0000313" key="5">
    <source>
        <dbReference type="EMBL" id="MBU2662635.1"/>
    </source>
</evidence>
<reference evidence="5 6" key="1">
    <citation type="submission" date="2021-06" db="EMBL/GenBank/DDBJ databases">
        <title>Actinoplanes lichenicola sp. nov., and Actinoplanes ovalisporus sp. nov., isolated from lichen in Thailand.</title>
        <authorList>
            <person name="Saeng-In P."/>
            <person name="Kanchanasin P."/>
            <person name="Yuki M."/>
            <person name="Kudo T."/>
            <person name="Ohkuma M."/>
            <person name="Phongsopitanun W."/>
            <person name="Tanasupawat S."/>
        </authorList>
    </citation>
    <scope>NUCLEOTIDE SEQUENCE [LARGE SCALE GENOMIC DNA]</scope>
    <source>
        <strain evidence="5 6">NBRC 110975</strain>
    </source>
</reference>
<feature type="domain" description="PNPLA" evidence="4">
    <location>
        <begin position="14"/>
        <end position="276"/>
    </location>
</feature>
<feature type="transmembrane region" description="Helical" evidence="3">
    <location>
        <begin position="1101"/>
        <end position="1122"/>
    </location>
</feature>
<evidence type="ECO:0000256" key="1">
    <source>
        <dbReference type="ARBA" id="ARBA00023098"/>
    </source>
</evidence>
<dbReference type="Proteomes" id="UP001519654">
    <property type="component" value="Unassembled WGS sequence"/>
</dbReference>
<dbReference type="Pfam" id="PF01734">
    <property type="entry name" value="Patatin"/>
    <property type="match status" value="1"/>
</dbReference>
<dbReference type="SUPFAM" id="SSF52151">
    <property type="entry name" value="FabD/lysophospholipase-like"/>
    <property type="match status" value="1"/>
</dbReference>
<accession>A0ABS5YGW3</accession>
<feature type="transmembrane region" description="Helical" evidence="3">
    <location>
        <begin position="890"/>
        <end position="911"/>
    </location>
</feature>
<feature type="active site" description="Proton acceptor" evidence="2">
    <location>
        <position position="263"/>
    </location>
</feature>
<keyword evidence="3" id="KW-1133">Transmembrane helix</keyword>
<proteinExistence type="predicted"/>
<keyword evidence="2" id="KW-0378">Hydrolase</keyword>
<dbReference type="NCBIfam" id="TIGR03607">
    <property type="entry name" value="patatin-like protein"/>
    <property type="match status" value="1"/>
</dbReference>
<dbReference type="EMBL" id="JAHKKG010000001">
    <property type="protein sequence ID" value="MBU2662635.1"/>
    <property type="molecule type" value="Genomic_DNA"/>
</dbReference>
<feature type="transmembrane region" description="Helical" evidence="3">
    <location>
        <begin position="1019"/>
        <end position="1041"/>
    </location>
</feature>
<evidence type="ECO:0000259" key="4">
    <source>
        <dbReference type="PROSITE" id="PS51635"/>
    </source>
</evidence>
<keyword evidence="2" id="KW-0442">Lipid degradation</keyword>
<evidence type="ECO:0000256" key="3">
    <source>
        <dbReference type="SAM" id="Phobius"/>
    </source>
</evidence>
<keyword evidence="3" id="KW-0472">Membrane</keyword>
<feature type="transmembrane region" description="Helical" evidence="3">
    <location>
        <begin position="1053"/>
        <end position="1075"/>
    </location>
</feature>
<comment type="caution">
    <text evidence="5">The sequence shown here is derived from an EMBL/GenBank/DDBJ whole genome shotgun (WGS) entry which is preliminary data.</text>
</comment>
<feature type="transmembrane region" description="Helical" evidence="3">
    <location>
        <begin position="975"/>
        <end position="998"/>
    </location>
</feature>
<dbReference type="PROSITE" id="PS51635">
    <property type="entry name" value="PNPLA"/>
    <property type="match status" value="1"/>
</dbReference>
<keyword evidence="1 2" id="KW-0443">Lipid metabolism</keyword>
<evidence type="ECO:0000313" key="6">
    <source>
        <dbReference type="Proteomes" id="UP001519654"/>
    </source>
</evidence>
<feature type="transmembrane region" description="Helical" evidence="3">
    <location>
        <begin position="944"/>
        <end position="963"/>
    </location>
</feature>
<feature type="active site" description="Nucleophile" evidence="2">
    <location>
        <position position="63"/>
    </location>
</feature>
<gene>
    <name evidence="5" type="ORF">KOI35_03870</name>
</gene>
<dbReference type="Pfam" id="PF11856">
    <property type="entry name" value="DUF3376"/>
    <property type="match status" value="1"/>
</dbReference>
<keyword evidence="3" id="KW-0812">Transmembrane</keyword>
<protein>
    <submittedName>
        <fullName evidence="5">Patatin-like protein</fullName>
    </submittedName>
</protein>
<sequence length="1236" mass="132764">MTVEIPKEEIRFAVVLNGGVSLAVWMGGAVHEIDRVTRRDGPYAALLDLVGAEARADVISGTSAGGINGAALALAQINETADLRQLRELWAEQGDIDALLRTPFRGSPVSLLQGDEYFLPQLRATFKRLASDYRRRPPEKRPVDLTITTTLLHGAQTVSVDALGQKLPQSVHTGRFHFRHDSKESVPPGVEQSTDFDPKCINETVDRLALAARSTASFPFAFEPSYVPVHQGATPPGLGRPNMSAVASWADPGVDDRSRFAVDGGLLANTPTREALEAVDRLPGGGPVRRVMLLVYPHASATADETPDRPEDMPTVLESSGLLLGALSGQGSRTFVEEIDRHNRAAASRRTGRHELLASLDGGPEDLYDTADRLDKLYKQLRIRRASRDLAARVPPARDWPYERTRVCAERAQTAYGPGLPYLPQAPVPECARAIMTGGTGWAWGITTAEHLAETALDLYSRLAWVVADPAQRVSENRTKLFEDRLHVRKLRVELDRPWDTEAAGDPDEAYWRKRLDAYRDKMLGPAVIGEPVRAQVEEIARKVALTEPILRSLSPDQITLGELGPWRDLLTADAVPAERDLPDQVTRILARLLALEVLTTCLAEETETGMSQAVDLIQVSLMTSNPFARYSVTPADKGAGLALSRFGGFLKQSWRVNDWTWGRMDAAATLCRILLNPARLRRIAILDGSLPGTAPAALAERLLNRIDSTFAGGVPPQLVGLRRDAIAELIPIYGPDVPPDGLPAALHAVADFAIWSVQAGIAAEELPPLARAIRTDQKDGGNPRSRGVQFLSANEKLLETLSRPDPPAALGIEALAAFDRAGIGHETLGEEAASDRLLRTTVEAASVAVTVLDSGRSGLPVLKPVTRAVRGAALLPYFAIRGVTGGGGVAKFLALLGFSLGGFLVVLALLGSLPAWASGPAAAAGAGALLGAFAYGALRTGTMLHGVVLLAPVVPLVVYALTDVGNKGQDAQRGASVVLLVAVAALSLIILGSLPAVPPSPAVVFRRQLVRAWSRRRPMLVGAAVVAALAAAIVFGVPAVSGWLADQEPADLVVGAALTTGVVLVVMIGLAWVLGRRLGTWVETDGAYRTQFTVHPSGSAAGWSIVYAVVFLLAAIALVRWAKADTWRDTEPWMIAATVTAVVFATVLMLVVPWFAPWSACRRIGRTLVSEATPQIYRAPPPRPTEEALILRLQYTGRAYRYLLCTDDARTLRLTRAGQRISRAIDRKLTAPEMG</sequence>
<feature type="transmembrane region" description="Helical" evidence="3">
    <location>
        <begin position="1134"/>
        <end position="1157"/>
    </location>
</feature>
<feature type="transmembrane region" description="Helical" evidence="3">
    <location>
        <begin position="12"/>
        <end position="30"/>
    </location>
</feature>
<organism evidence="5 6">
    <name type="scientific">Paractinoplanes bogorensis</name>
    <dbReference type="NCBI Taxonomy" id="1610840"/>
    <lineage>
        <taxon>Bacteria</taxon>
        <taxon>Bacillati</taxon>
        <taxon>Actinomycetota</taxon>
        <taxon>Actinomycetes</taxon>
        <taxon>Micromonosporales</taxon>
        <taxon>Micromonosporaceae</taxon>
        <taxon>Paractinoplanes</taxon>
    </lineage>
</organism>
<dbReference type="InterPro" id="IPR016035">
    <property type="entry name" value="Acyl_Trfase/lysoPLipase"/>
</dbReference>
<comment type="caution">
    <text evidence="2">Lacks conserved residue(s) required for the propagation of feature annotation.</text>
</comment>
<dbReference type="InterPro" id="IPR019894">
    <property type="entry name" value="Patatin-related_protein"/>
</dbReference>
<feature type="short sequence motif" description="GXSXG" evidence="2">
    <location>
        <begin position="61"/>
        <end position="65"/>
    </location>
</feature>